<reference evidence="3 4" key="1">
    <citation type="submission" date="2016-10" db="EMBL/GenBank/DDBJ databases">
        <authorList>
            <person name="de Groot N.N."/>
        </authorList>
    </citation>
    <scope>NUCLEOTIDE SEQUENCE [LARGE SCALE GENOMIC DNA]</scope>
    <source>
        <strain evidence="3 4">CGMCC 1.6493</strain>
    </source>
</reference>
<evidence type="ECO:0000259" key="2">
    <source>
        <dbReference type="Pfam" id="PF25989"/>
    </source>
</evidence>
<dbReference type="PANTHER" id="PTHR30469">
    <property type="entry name" value="MULTIDRUG RESISTANCE PROTEIN MDTA"/>
    <property type="match status" value="1"/>
</dbReference>
<evidence type="ECO:0000256" key="1">
    <source>
        <dbReference type="SAM" id="Coils"/>
    </source>
</evidence>
<dbReference type="SUPFAM" id="SSF111369">
    <property type="entry name" value="HlyD-like secretion proteins"/>
    <property type="match status" value="1"/>
</dbReference>
<dbReference type="PANTHER" id="PTHR30469:SF15">
    <property type="entry name" value="HLYD FAMILY OF SECRETION PROTEINS"/>
    <property type="match status" value="1"/>
</dbReference>
<dbReference type="InterPro" id="IPR058637">
    <property type="entry name" value="YknX-like_C"/>
</dbReference>
<dbReference type="EMBL" id="FPAQ01000012">
    <property type="protein sequence ID" value="SFT64418.1"/>
    <property type="molecule type" value="Genomic_DNA"/>
</dbReference>
<dbReference type="AlphaFoldDB" id="A0A1I6ZNY5"/>
<dbReference type="Pfam" id="PF25989">
    <property type="entry name" value="YknX_C"/>
    <property type="match status" value="1"/>
</dbReference>
<gene>
    <name evidence="3" type="ORF">SAMN04487956_11252</name>
</gene>
<evidence type="ECO:0000313" key="3">
    <source>
        <dbReference type="EMBL" id="SFT64418.1"/>
    </source>
</evidence>
<dbReference type="Gene3D" id="2.40.50.100">
    <property type="match status" value="1"/>
</dbReference>
<dbReference type="Gene3D" id="1.10.287.470">
    <property type="entry name" value="Helix hairpin bin"/>
    <property type="match status" value="1"/>
</dbReference>
<feature type="coiled-coil region" evidence="1">
    <location>
        <begin position="104"/>
        <end position="145"/>
    </location>
</feature>
<name>A0A1I6ZNY5_9GAMM</name>
<organism evidence="3 4">
    <name type="scientific">Halomonas saccharevitans</name>
    <dbReference type="NCBI Taxonomy" id="416872"/>
    <lineage>
        <taxon>Bacteria</taxon>
        <taxon>Pseudomonadati</taxon>
        <taxon>Pseudomonadota</taxon>
        <taxon>Gammaproteobacteria</taxon>
        <taxon>Oceanospirillales</taxon>
        <taxon>Halomonadaceae</taxon>
        <taxon>Halomonas</taxon>
    </lineage>
</organism>
<accession>A0A1I6ZNY5</accession>
<proteinExistence type="predicted"/>
<protein>
    <submittedName>
        <fullName evidence="3">HlyD family secretion protein</fullName>
    </submittedName>
</protein>
<dbReference type="GO" id="GO:0015562">
    <property type="term" value="F:efflux transmembrane transporter activity"/>
    <property type="evidence" value="ECO:0007669"/>
    <property type="project" value="TreeGrafter"/>
</dbReference>
<dbReference type="Proteomes" id="UP000199594">
    <property type="component" value="Unassembled WGS sequence"/>
</dbReference>
<feature type="domain" description="YknX-like C-terminal permuted SH3-like" evidence="2">
    <location>
        <begin position="332"/>
        <end position="399"/>
    </location>
</feature>
<dbReference type="RefSeq" id="WP_089848681.1">
    <property type="nucleotide sequence ID" value="NZ_FPAQ01000012.1"/>
</dbReference>
<dbReference type="OrthoDB" id="9791520at2"/>
<dbReference type="Gene3D" id="2.40.30.170">
    <property type="match status" value="1"/>
</dbReference>
<sequence>MSRQLLTPRRLLWALAALIALGLLIWALRPMPVRVNTVTVQSAPFVDSVNEEGRTRLRDTWHVTAPITGYLRRVMLEVGDAVEQGQVLFRLEPSPAPALDARSREQAEDALQAARARFHAAEANLETARAERRFAEAEYRRYQRLHQRNLVSTADLEHRESLRDRQRALERAAASSVEAASFEVESARAVLAVTSGQRSGTEQPMLEVAAPVTGVVLERFRCCEGAVEAGQPIVEIGRLADMEILVDLLSMDAVRLKSGMDVRITGWGGAPLSGSVRRIEPAGFTRVSALGVDEQRVPVVIDFAEGTDAAAQGLGTGFRVEVEFLIWQADDVLQVPTSALFRDDGRWAAFAVEDGRARLRHLKIGRQSGLASQVLEGLEAGERIVTHPGDALTDGAAVTQGN</sequence>
<evidence type="ECO:0000313" key="4">
    <source>
        <dbReference type="Proteomes" id="UP000199594"/>
    </source>
</evidence>
<keyword evidence="1" id="KW-0175">Coiled coil</keyword>
<dbReference type="Gene3D" id="2.40.420.20">
    <property type="match status" value="1"/>
</dbReference>
<dbReference type="GO" id="GO:1990281">
    <property type="term" value="C:efflux pump complex"/>
    <property type="evidence" value="ECO:0007669"/>
    <property type="project" value="TreeGrafter"/>
</dbReference>